<gene>
    <name evidence="1" type="ORF">DNH61_16530</name>
</gene>
<evidence type="ECO:0000313" key="2">
    <source>
        <dbReference type="Proteomes" id="UP000249522"/>
    </source>
</evidence>
<organism evidence="1 2">
    <name type="scientific">Paenibacillus sambharensis</name>
    <dbReference type="NCBI Taxonomy" id="1803190"/>
    <lineage>
        <taxon>Bacteria</taxon>
        <taxon>Bacillati</taxon>
        <taxon>Bacillota</taxon>
        <taxon>Bacilli</taxon>
        <taxon>Bacillales</taxon>
        <taxon>Paenibacillaceae</taxon>
        <taxon>Paenibacillus</taxon>
    </lineage>
</organism>
<dbReference type="Pfam" id="PF16895">
    <property type="entry name" value="DUF5085"/>
    <property type="match status" value="1"/>
</dbReference>
<sequence length="149" mass="16771">MKIKRKPLVFHNVISTAAACRENEWHQVAQELRNAVLQNGLYGTGPVLYQIGNINPLSGEAEYSFHIPVNSPVSMPPNNKYRFTELLHIPDGLVYRHADLEEELDPSYELLRQSAGMNGLTLQEPYYHIYLDVYGSGLIDIYAPIAGEA</sequence>
<dbReference type="Gene3D" id="3.20.80.10">
    <property type="entry name" value="Regulatory factor, effector binding domain"/>
    <property type="match status" value="1"/>
</dbReference>
<proteinExistence type="predicted"/>
<dbReference type="EMBL" id="QKRB01000051">
    <property type="protein sequence ID" value="PZD94573.1"/>
    <property type="molecule type" value="Genomic_DNA"/>
</dbReference>
<keyword evidence="2" id="KW-1185">Reference proteome</keyword>
<dbReference type="Proteomes" id="UP000249522">
    <property type="component" value="Unassembled WGS sequence"/>
</dbReference>
<name>A0A2W1L6I5_9BACL</name>
<accession>A0A2W1L6I5</accession>
<reference evidence="1 2" key="1">
    <citation type="submission" date="2018-06" db="EMBL/GenBank/DDBJ databases">
        <title>Paenibacillus imtechensis sp. nov.</title>
        <authorList>
            <person name="Pinnaka A.K."/>
            <person name="Singh H."/>
            <person name="Kaur M."/>
        </authorList>
    </citation>
    <scope>NUCLEOTIDE SEQUENCE [LARGE SCALE GENOMIC DNA]</scope>
    <source>
        <strain evidence="1 2">SMB1</strain>
    </source>
</reference>
<dbReference type="OrthoDB" id="2365165at2"/>
<dbReference type="InterPro" id="IPR011256">
    <property type="entry name" value="Reg_factor_effector_dom_sf"/>
</dbReference>
<evidence type="ECO:0000313" key="1">
    <source>
        <dbReference type="EMBL" id="PZD94573.1"/>
    </source>
</evidence>
<protein>
    <submittedName>
        <fullName evidence="1">DUF5085 domain-containing protein</fullName>
    </submittedName>
</protein>
<comment type="caution">
    <text evidence="1">The sequence shown here is derived from an EMBL/GenBank/DDBJ whole genome shotgun (WGS) entry which is preliminary data.</text>
</comment>
<dbReference type="AlphaFoldDB" id="A0A2W1L6I5"/>
<dbReference type="InterPro" id="IPR031664">
    <property type="entry name" value="DUF5085"/>
</dbReference>
<dbReference type="RefSeq" id="WP_111147795.1">
    <property type="nucleotide sequence ID" value="NZ_QKRB01000051.1"/>
</dbReference>
<dbReference type="PROSITE" id="PS51257">
    <property type="entry name" value="PROKAR_LIPOPROTEIN"/>
    <property type="match status" value="1"/>
</dbReference>